<protein>
    <submittedName>
        <fullName evidence="3">Excinuclease ABC C subunit domain protein</fullName>
    </submittedName>
</protein>
<keyword evidence="4" id="KW-1185">Reference proteome</keyword>
<dbReference type="InterPro" id="IPR035901">
    <property type="entry name" value="GIY-YIG_endonuc_sf"/>
</dbReference>
<feature type="domain" description="GIY-YIG" evidence="2">
    <location>
        <begin position="5"/>
        <end position="82"/>
    </location>
</feature>
<dbReference type="PANTHER" id="PTHR34477">
    <property type="entry name" value="UPF0213 PROTEIN YHBQ"/>
    <property type="match status" value="1"/>
</dbReference>
<dbReference type="InterPro" id="IPR000305">
    <property type="entry name" value="GIY-YIG_endonuc"/>
</dbReference>
<accession>S7UL23</accession>
<dbReference type="PROSITE" id="PS50164">
    <property type="entry name" value="GIY_YIG"/>
    <property type="match status" value="1"/>
</dbReference>
<organism evidence="3 4">
    <name type="scientific">Desulfococcus multivorans DSM 2059</name>
    <dbReference type="NCBI Taxonomy" id="1121405"/>
    <lineage>
        <taxon>Bacteria</taxon>
        <taxon>Pseudomonadati</taxon>
        <taxon>Thermodesulfobacteriota</taxon>
        <taxon>Desulfobacteria</taxon>
        <taxon>Desulfobacterales</taxon>
        <taxon>Desulfococcaceae</taxon>
        <taxon>Desulfococcus</taxon>
    </lineage>
</organism>
<dbReference type="Pfam" id="PF01541">
    <property type="entry name" value="GIY-YIG"/>
    <property type="match status" value="1"/>
</dbReference>
<evidence type="ECO:0000313" key="3">
    <source>
        <dbReference type="EMBL" id="EPR34564.1"/>
    </source>
</evidence>
<comment type="caution">
    <text evidence="3">The sequence shown here is derived from an EMBL/GenBank/DDBJ whole genome shotgun (WGS) entry which is preliminary data.</text>
</comment>
<dbReference type="InterPro" id="IPR050190">
    <property type="entry name" value="UPF0213_domain"/>
</dbReference>
<dbReference type="OrthoDB" id="287318at2"/>
<proteinExistence type="inferred from homology"/>
<evidence type="ECO:0000256" key="1">
    <source>
        <dbReference type="ARBA" id="ARBA00007435"/>
    </source>
</evidence>
<sequence>MSPRRDWNVYMIRCTDGSLYTGIATDVQRRFREHRSGGVRAAKYFRGHHPEGIVFSRKVGSRRSALMVEAKIKKASKQVKEALIADPPLIDPWMPTGCKG</sequence>
<evidence type="ECO:0000313" key="4">
    <source>
        <dbReference type="Proteomes" id="UP000014977"/>
    </source>
</evidence>
<dbReference type="CDD" id="cd10456">
    <property type="entry name" value="GIY-YIG_UPF0213"/>
    <property type="match status" value="1"/>
</dbReference>
<dbReference type="SUPFAM" id="SSF82771">
    <property type="entry name" value="GIY-YIG endonuclease"/>
    <property type="match status" value="1"/>
</dbReference>
<dbReference type="AlphaFoldDB" id="S7UL23"/>
<dbReference type="Gene3D" id="3.40.1440.10">
    <property type="entry name" value="GIY-YIG endonuclease"/>
    <property type="match status" value="1"/>
</dbReference>
<dbReference type="eggNOG" id="COG2827">
    <property type="taxonomic scope" value="Bacteria"/>
</dbReference>
<dbReference type="Proteomes" id="UP000014977">
    <property type="component" value="Unassembled WGS sequence"/>
</dbReference>
<comment type="similarity">
    <text evidence="1">Belongs to the UPF0213 family.</text>
</comment>
<evidence type="ECO:0000259" key="2">
    <source>
        <dbReference type="PROSITE" id="PS50164"/>
    </source>
</evidence>
<gene>
    <name evidence="3" type="ORF">dsmv_3286</name>
</gene>
<reference evidence="3 4" key="1">
    <citation type="journal article" date="2013" name="Genome Announc.">
        <title>Draft genome sequences for three mercury-methylating, sulfate-reducing bacteria.</title>
        <authorList>
            <person name="Brown S.D."/>
            <person name="Hurt R.A.Jr."/>
            <person name="Gilmour C.C."/>
            <person name="Elias D.A."/>
        </authorList>
    </citation>
    <scope>NUCLEOTIDE SEQUENCE [LARGE SCALE GENOMIC DNA]</scope>
    <source>
        <strain evidence="3 4">DSM 2059</strain>
    </source>
</reference>
<dbReference type="PATRIC" id="fig|1121405.3.peg.3776"/>
<name>S7UL23_DESML</name>
<dbReference type="EMBL" id="ATHJ01000113">
    <property type="protein sequence ID" value="EPR34564.1"/>
    <property type="molecule type" value="Genomic_DNA"/>
</dbReference>
<dbReference type="PANTHER" id="PTHR34477:SF1">
    <property type="entry name" value="UPF0213 PROTEIN YHBQ"/>
    <property type="match status" value="1"/>
</dbReference>
<dbReference type="STRING" id="897.B2D07_18735"/>